<dbReference type="OrthoDB" id="3935253at2759"/>
<name>A0A6A6V5I9_9PLEO</name>
<evidence type="ECO:0000256" key="1">
    <source>
        <dbReference type="SAM" id="MobiDB-lite"/>
    </source>
</evidence>
<reference evidence="2" key="1">
    <citation type="journal article" date="2020" name="Stud. Mycol.">
        <title>101 Dothideomycetes genomes: a test case for predicting lifestyles and emergence of pathogens.</title>
        <authorList>
            <person name="Haridas S."/>
            <person name="Albert R."/>
            <person name="Binder M."/>
            <person name="Bloem J."/>
            <person name="Labutti K."/>
            <person name="Salamov A."/>
            <person name="Andreopoulos B."/>
            <person name="Baker S."/>
            <person name="Barry K."/>
            <person name="Bills G."/>
            <person name="Bluhm B."/>
            <person name="Cannon C."/>
            <person name="Castanera R."/>
            <person name="Culley D."/>
            <person name="Daum C."/>
            <person name="Ezra D."/>
            <person name="Gonzalez J."/>
            <person name="Henrissat B."/>
            <person name="Kuo A."/>
            <person name="Liang C."/>
            <person name="Lipzen A."/>
            <person name="Lutzoni F."/>
            <person name="Magnuson J."/>
            <person name="Mondo S."/>
            <person name="Nolan M."/>
            <person name="Ohm R."/>
            <person name="Pangilinan J."/>
            <person name="Park H.-J."/>
            <person name="Ramirez L."/>
            <person name="Alfaro M."/>
            <person name="Sun H."/>
            <person name="Tritt A."/>
            <person name="Yoshinaga Y."/>
            <person name="Zwiers L.-H."/>
            <person name="Turgeon B."/>
            <person name="Goodwin S."/>
            <person name="Spatafora J."/>
            <person name="Crous P."/>
            <person name="Grigoriev I."/>
        </authorList>
    </citation>
    <scope>NUCLEOTIDE SEQUENCE</scope>
    <source>
        <strain evidence="2">CBS 119925</strain>
    </source>
</reference>
<evidence type="ECO:0000313" key="2">
    <source>
        <dbReference type="EMBL" id="KAF2745333.1"/>
    </source>
</evidence>
<dbReference type="Proteomes" id="UP000799440">
    <property type="component" value="Unassembled WGS sequence"/>
</dbReference>
<feature type="compositionally biased region" description="Polar residues" evidence="1">
    <location>
        <begin position="180"/>
        <end position="196"/>
    </location>
</feature>
<organism evidence="2 3">
    <name type="scientific">Sporormia fimetaria CBS 119925</name>
    <dbReference type="NCBI Taxonomy" id="1340428"/>
    <lineage>
        <taxon>Eukaryota</taxon>
        <taxon>Fungi</taxon>
        <taxon>Dikarya</taxon>
        <taxon>Ascomycota</taxon>
        <taxon>Pezizomycotina</taxon>
        <taxon>Dothideomycetes</taxon>
        <taxon>Pleosporomycetidae</taxon>
        <taxon>Pleosporales</taxon>
        <taxon>Sporormiaceae</taxon>
        <taxon>Sporormia</taxon>
    </lineage>
</organism>
<feature type="region of interest" description="Disordered" evidence="1">
    <location>
        <begin position="71"/>
        <end position="92"/>
    </location>
</feature>
<sequence>MAERITNRRIVEQRASQDDRCGGGTRLTRQLYRPSPPPRDDDRYNTELTALERPQTAPSPGVARTLYHTALDPPLMRPLNKPPPRPPRPDSSVIRDVNAWLETSMSRPAPPLMQGLDYWREGPYVGTGLTSDVRYAIPIVQTTETEPTPSHGLQLKSFCRRARKLQVRMPSLIRCKAQRSAVTQRNQAPRRSTSTPLLPKMPELSHVSIERSLSRSISALDLKETASSVSRTSQRPGWLRTGRPQPIVQVDRMDKRAGTRFDDAESSMERRVNAVLGQTPRLPDPMMAAKRSVREDSVGELSDAPTYFTGLPPPSYRSRAASTTSSFGCVDAMSISRQEMSPAELRSSGVRDRFRKFARKAHISK</sequence>
<gene>
    <name evidence="2" type="ORF">M011DRAFT_469714</name>
</gene>
<evidence type="ECO:0000313" key="3">
    <source>
        <dbReference type="Proteomes" id="UP000799440"/>
    </source>
</evidence>
<proteinExistence type="predicted"/>
<feature type="region of interest" description="Disordered" evidence="1">
    <location>
        <begin position="12"/>
        <end position="44"/>
    </location>
</feature>
<dbReference type="EMBL" id="MU006583">
    <property type="protein sequence ID" value="KAF2745333.1"/>
    <property type="molecule type" value="Genomic_DNA"/>
</dbReference>
<feature type="compositionally biased region" description="Basic and acidic residues" evidence="1">
    <location>
        <begin position="12"/>
        <end position="21"/>
    </location>
</feature>
<keyword evidence="3" id="KW-1185">Reference proteome</keyword>
<feature type="region of interest" description="Disordered" evidence="1">
    <location>
        <begin position="178"/>
        <end position="199"/>
    </location>
</feature>
<protein>
    <submittedName>
        <fullName evidence="2">Uncharacterized protein</fullName>
    </submittedName>
</protein>
<dbReference type="AlphaFoldDB" id="A0A6A6V5I9"/>
<accession>A0A6A6V5I9</accession>